<dbReference type="OrthoDB" id="9816434at2"/>
<dbReference type="CDD" id="cd00060">
    <property type="entry name" value="FHA"/>
    <property type="match status" value="1"/>
</dbReference>
<dbReference type="InterPro" id="IPR000253">
    <property type="entry name" value="FHA_dom"/>
</dbReference>
<evidence type="ECO:0000313" key="2">
    <source>
        <dbReference type="EMBL" id="QDU63714.1"/>
    </source>
</evidence>
<gene>
    <name evidence="2" type="primary">fhaA</name>
    <name evidence="2" type="ORF">Pan216_45950</name>
</gene>
<dbReference type="InterPro" id="IPR050923">
    <property type="entry name" value="Cell_Proc_Reg/RNA_Proc"/>
</dbReference>
<feature type="domain" description="FHA" evidence="1">
    <location>
        <begin position="25"/>
        <end position="74"/>
    </location>
</feature>
<dbReference type="PROSITE" id="PS50006">
    <property type="entry name" value="FHA_DOMAIN"/>
    <property type="match status" value="1"/>
</dbReference>
<reference evidence="2 3" key="1">
    <citation type="submission" date="2019-02" db="EMBL/GenBank/DDBJ databases">
        <title>Deep-cultivation of Planctomycetes and their phenomic and genomic characterization uncovers novel biology.</title>
        <authorList>
            <person name="Wiegand S."/>
            <person name="Jogler M."/>
            <person name="Boedeker C."/>
            <person name="Pinto D."/>
            <person name="Vollmers J."/>
            <person name="Rivas-Marin E."/>
            <person name="Kohn T."/>
            <person name="Peeters S.H."/>
            <person name="Heuer A."/>
            <person name="Rast P."/>
            <person name="Oberbeckmann S."/>
            <person name="Bunk B."/>
            <person name="Jeske O."/>
            <person name="Meyerdierks A."/>
            <person name="Storesund J.E."/>
            <person name="Kallscheuer N."/>
            <person name="Luecker S."/>
            <person name="Lage O.M."/>
            <person name="Pohl T."/>
            <person name="Merkel B.J."/>
            <person name="Hornburger P."/>
            <person name="Mueller R.-W."/>
            <person name="Bruemmer F."/>
            <person name="Labrenz M."/>
            <person name="Spormann A.M."/>
            <person name="Op den Camp H."/>
            <person name="Overmann J."/>
            <person name="Amann R."/>
            <person name="Jetten M.S.M."/>
            <person name="Mascher T."/>
            <person name="Medema M.H."/>
            <person name="Devos D.P."/>
            <person name="Kaster A.-K."/>
            <person name="Ovreas L."/>
            <person name="Rohde M."/>
            <person name="Galperin M.Y."/>
            <person name="Jogler C."/>
        </authorList>
    </citation>
    <scope>NUCLEOTIDE SEQUENCE [LARGE SCALE GENOMIC DNA]</scope>
    <source>
        <strain evidence="2 3">Pan216</strain>
    </source>
</reference>
<dbReference type="RefSeq" id="WP_145261390.1">
    <property type="nucleotide sequence ID" value="NZ_CP036279.1"/>
</dbReference>
<accession>A0A518B9Q9</accession>
<dbReference type="Proteomes" id="UP000317093">
    <property type="component" value="Chromosome"/>
</dbReference>
<dbReference type="PANTHER" id="PTHR23308">
    <property type="entry name" value="NUCLEAR INHIBITOR OF PROTEIN PHOSPHATASE-1"/>
    <property type="match status" value="1"/>
</dbReference>
<keyword evidence="3" id="KW-1185">Reference proteome</keyword>
<dbReference type="InterPro" id="IPR008984">
    <property type="entry name" value="SMAD_FHA_dom_sf"/>
</dbReference>
<sequence>MAYVSFHVVDGVDKGRSYLNLPTPVTIGREEGNAIRLNDERISRYHVKVQEDDGRVVLTDLDSTNGTCVNGEVIQLRLLRAGDRVSVGRSVLMFGNLDEVADLLRQEQANDQKREAPNSFWGFKTLAGGGTQGSVAVGSEDIEIFERDPPPLPEELSPAQAAQLSEVLDYLHRFLATATRPVTLPKEGHEARLPRLSWQQIQAAQLILARYSRSVGQPNSDTSITTLE</sequence>
<dbReference type="SMART" id="SM00240">
    <property type="entry name" value="FHA"/>
    <property type="match status" value="1"/>
</dbReference>
<name>A0A518B9Q9_9BACT</name>
<dbReference type="AlphaFoldDB" id="A0A518B9Q9"/>
<evidence type="ECO:0000313" key="3">
    <source>
        <dbReference type="Proteomes" id="UP000317093"/>
    </source>
</evidence>
<organism evidence="2 3">
    <name type="scientific">Kolteria novifilia</name>
    <dbReference type="NCBI Taxonomy" id="2527975"/>
    <lineage>
        <taxon>Bacteria</taxon>
        <taxon>Pseudomonadati</taxon>
        <taxon>Planctomycetota</taxon>
        <taxon>Planctomycetia</taxon>
        <taxon>Kolteriales</taxon>
        <taxon>Kolteriaceae</taxon>
        <taxon>Kolteria</taxon>
    </lineage>
</organism>
<dbReference type="EMBL" id="CP036279">
    <property type="protein sequence ID" value="QDU63714.1"/>
    <property type="molecule type" value="Genomic_DNA"/>
</dbReference>
<proteinExistence type="predicted"/>
<dbReference type="SUPFAM" id="SSF49879">
    <property type="entry name" value="SMAD/FHA domain"/>
    <property type="match status" value="1"/>
</dbReference>
<dbReference type="Pfam" id="PF00498">
    <property type="entry name" value="FHA"/>
    <property type="match status" value="1"/>
</dbReference>
<protein>
    <submittedName>
        <fullName evidence="2">FHA domain-containing protein FhaA</fullName>
    </submittedName>
</protein>
<dbReference type="Gene3D" id="2.60.200.20">
    <property type="match status" value="1"/>
</dbReference>
<evidence type="ECO:0000259" key="1">
    <source>
        <dbReference type="PROSITE" id="PS50006"/>
    </source>
</evidence>
<dbReference type="KEGG" id="knv:Pan216_45950"/>